<dbReference type="EMBL" id="AP010968">
    <property type="protein sequence ID" value="BAJ26193.1"/>
    <property type="molecule type" value="Genomic_DNA"/>
</dbReference>
<dbReference type="AlphaFoldDB" id="E4N4R2"/>
<sequence length="149" mass="16974">MRGGRAVCQARRMPARNRLLPRNRSWPLTATDVRTALGDPMMDGVILSFHEHPSESRVLLSATWNRTVRSNYAYGETPDWWGKVLVGVGNLPSAERAAARELLREQALPALREWTAEALRRADEPWALRTRQRHWSVLDGRVVHCDEPA</sequence>
<proteinExistence type="predicted"/>
<dbReference type="HOGENOM" id="CLU_146629_0_0_11"/>
<dbReference type="PATRIC" id="fig|452652.3.peg.339"/>
<gene>
    <name evidence="1" type="ordered locus">KSE_03460</name>
</gene>
<evidence type="ECO:0000313" key="1">
    <source>
        <dbReference type="EMBL" id="BAJ26193.1"/>
    </source>
</evidence>
<accession>E4N4R2</accession>
<organism evidence="1 2">
    <name type="scientific">Kitasatospora setae (strain ATCC 33774 / DSM 43861 / JCM 3304 / KCC A-0304 / NBRC 14216 / KM-6054)</name>
    <name type="common">Streptomyces setae</name>
    <dbReference type="NCBI Taxonomy" id="452652"/>
    <lineage>
        <taxon>Bacteria</taxon>
        <taxon>Bacillati</taxon>
        <taxon>Actinomycetota</taxon>
        <taxon>Actinomycetes</taxon>
        <taxon>Kitasatosporales</taxon>
        <taxon>Streptomycetaceae</taxon>
        <taxon>Kitasatospora</taxon>
    </lineage>
</organism>
<protein>
    <submittedName>
        <fullName evidence="1">Uncharacterized protein</fullName>
    </submittedName>
</protein>
<reference evidence="1 2" key="1">
    <citation type="journal article" date="2010" name="DNA Res.">
        <title>Genome sequence of Kitasatospora setae NBRC 14216T: an evolutionary snapshot of the family Streptomycetaceae.</title>
        <authorList>
            <person name="Ichikawa N."/>
            <person name="Oguchi A."/>
            <person name="Ikeda H."/>
            <person name="Ishikawa J."/>
            <person name="Kitani S."/>
            <person name="Watanabe Y."/>
            <person name="Nakamura S."/>
            <person name="Katano Y."/>
            <person name="Kishi E."/>
            <person name="Sasagawa M."/>
            <person name="Ankai A."/>
            <person name="Fukui S."/>
            <person name="Hashimoto Y."/>
            <person name="Kamata S."/>
            <person name="Otoguro M."/>
            <person name="Tanikawa S."/>
            <person name="Nihira T."/>
            <person name="Horinouchi S."/>
            <person name="Ohnishi Y."/>
            <person name="Hayakawa M."/>
            <person name="Kuzuyama T."/>
            <person name="Arisawa A."/>
            <person name="Nomoto F."/>
            <person name="Miura H."/>
            <person name="Takahashi Y."/>
            <person name="Fujita N."/>
        </authorList>
    </citation>
    <scope>NUCLEOTIDE SEQUENCE [LARGE SCALE GENOMIC DNA]</scope>
    <source>
        <strain evidence="2">ATCC 33774 / DSM 43861 / JCM 3304 / KCC A-0304 / NBRC 14216 / KM-6054</strain>
    </source>
</reference>
<dbReference type="Proteomes" id="UP000007076">
    <property type="component" value="Chromosome"/>
</dbReference>
<dbReference type="KEGG" id="ksk:KSE_03460"/>
<name>E4N4R2_KITSK</name>
<evidence type="ECO:0000313" key="2">
    <source>
        <dbReference type="Proteomes" id="UP000007076"/>
    </source>
</evidence>
<dbReference type="eggNOG" id="ENOG50320VR">
    <property type="taxonomic scope" value="Bacteria"/>
</dbReference>
<keyword evidence="2" id="KW-1185">Reference proteome</keyword>